<protein>
    <recommendedName>
        <fullName evidence="4">alpha-glucosidase</fullName>
        <ecNumber evidence="4">3.2.1.20</ecNumber>
    </recommendedName>
    <alternativeName>
        <fullName evidence="11">Maltase</fullName>
    </alternativeName>
</protein>
<feature type="domain" description="P-type" evidence="14">
    <location>
        <begin position="80"/>
        <end position="126"/>
    </location>
</feature>
<keyword evidence="16" id="KW-1185">Reference proteome</keyword>
<evidence type="ECO:0000256" key="8">
    <source>
        <dbReference type="ARBA" id="ARBA00023157"/>
    </source>
</evidence>
<organism evidence="15 16">
    <name type="scientific">Cepphus grylle</name>
    <name type="common">Black guillemot</name>
    <name type="synonym">Alca grylle</name>
    <dbReference type="NCBI Taxonomy" id="28697"/>
    <lineage>
        <taxon>Eukaryota</taxon>
        <taxon>Metazoa</taxon>
        <taxon>Chordata</taxon>
        <taxon>Craniata</taxon>
        <taxon>Vertebrata</taxon>
        <taxon>Euteleostomi</taxon>
        <taxon>Archelosauria</taxon>
        <taxon>Archosauria</taxon>
        <taxon>Dinosauria</taxon>
        <taxon>Saurischia</taxon>
        <taxon>Theropoda</taxon>
        <taxon>Coelurosauria</taxon>
        <taxon>Aves</taxon>
        <taxon>Neognathae</taxon>
        <taxon>Neoaves</taxon>
        <taxon>Charadriiformes</taxon>
        <taxon>Alcidae</taxon>
        <taxon>Cepphus</taxon>
    </lineage>
</organism>
<evidence type="ECO:0000256" key="9">
    <source>
        <dbReference type="ARBA" id="ARBA00023180"/>
    </source>
</evidence>
<evidence type="ECO:0000259" key="14">
    <source>
        <dbReference type="PROSITE" id="PS51448"/>
    </source>
</evidence>
<comment type="subcellular location">
    <subcellularLocation>
        <location evidence="2">Endomembrane system</location>
    </subcellularLocation>
</comment>
<dbReference type="CDD" id="cd00111">
    <property type="entry name" value="Trefoil"/>
    <property type="match status" value="2"/>
</dbReference>
<dbReference type="PANTHER" id="PTHR22762">
    <property type="entry name" value="ALPHA-GLUCOSIDASE"/>
    <property type="match status" value="1"/>
</dbReference>
<dbReference type="Gene3D" id="4.10.110.10">
    <property type="entry name" value="Spasmolytic Protein, domain 1"/>
    <property type="match status" value="2"/>
</dbReference>
<dbReference type="PROSITE" id="PS00025">
    <property type="entry name" value="P_TREFOIL_1"/>
    <property type="match status" value="1"/>
</dbReference>
<dbReference type="SMART" id="SM00018">
    <property type="entry name" value="PD"/>
    <property type="match status" value="2"/>
</dbReference>
<dbReference type="EMBL" id="VZUD01000127">
    <property type="protein sequence ID" value="NXV19898.1"/>
    <property type="molecule type" value="Genomic_DNA"/>
</dbReference>
<gene>
    <name evidence="15" type="primary">Mgam</name>
    <name evidence="15" type="ORF">CEPGRY_R00963</name>
</gene>
<dbReference type="Pfam" id="PF00088">
    <property type="entry name" value="Trefoil"/>
    <property type="match status" value="2"/>
</dbReference>
<dbReference type="InterPro" id="IPR025887">
    <property type="entry name" value="Glyco_hydro_31_N_dom"/>
</dbReference>
<evidence type="ECO:0000313" key="15">
    <source>
        <dbReference type="EMBL" id="NXV19898.1"/>
    </source>
</evidence>
<dbReference type="SUPFAM" id="SSF51011">
    <property type="entry name" value="Glycosyl hydrolase domain"/>
    <property type="match status" value="2"/>
</dbReference>
<dbReference type="GO" id="GO:0016324">
    <property type="term" value="C:apical plasma membrane"/>
    <property type="evidence" value="ECO:0007669"/>
    <property type="project" value="UniProtKB-SubCell"/>
</dbReference>
<keyword evidence="7 13" id="KW-0472">Membrane</keyword>
<evidence type="ECO:0000256" key="13">
    <source>
        <dbReference type="SAM" id="Phobius"/>
    </source>
</evidence>
<dbReference type="FunFam" id="2.60.40.1180:FF:000001">
    <property type="entry name" value="Maltase-glucoamylase, intestinal"/>
    <property type="match status" value="1"/>
</dbReference>
<dbReference type="PANTHER" id="PTHR22762:SF133">
    <property type="entry name" value="P-TYPE DOMAIN-CONTAINING PROTEIN"/>
    <property type="match status" value="1"/>
</dbReference>
<dbReference type="CDD" id="cd14752">
    <property type="entry name" value="GH31_N"/>
    <property type="match status" value="2"/>
</dbReference>
<evidence type="ECO:0000256" key="6">
    <source>
        <dbReference type="ARBA" id="ARBA00022801"/>
    </source>
</evidence>
<comment type="caution">
    <text evidence="15">The sequence shown here is derived from an EMBL/GenBank/DDBJ whole genome shotgun (WGS) entry which is preliminary data.</text>
</comment>
<dbReference type="Gene3D" id="2.60.40.1180">
    <property type="entry name" value="Golgi alpha-mannosidase II"/>
    <property type="match status" value="4"/>
</dbReference>
<dbReference type="SUPFAM" id="SSF57492">
    <property type="entry name" value="Trefoil"/>
    <property type="match status" value="1"/>
</dbReference>
<keyword evidence="10" id="KW-0326">Glycosidase</keyword>
<dbReference type="InterPro" id="IPR000322">
    <property type="entry name" value="Glyco_hydro_31_TIM"/>
</dbReference>
<keyword evidence="8" id="KW-1015">Disulfide bond</keyword>
<dbReference type="PROSITE" id="PS00129">
    <property type="entry name" value="GLYCOSYL_HYDROL_F31_1"/>
    <property type="match status" value="2"/>
</dbReference>
<keyword evidence="13" id="KW-1133">Transmembrane helix</keyword>
<dbReference type="CDD" id="cd06602">
    <property type="entry name" value="GH31_MGAM_SI_GAA"/>
    <property type="match status" value="2"/>
</dbReference>
<keyword evidence="13" id="KW-0812">Transmembrane</keyword>
<evidence type="ECO:0000256" key="3">
    <source>
        <dbReference type="ARBA" id="ARBA00007806"/>
    </source>
</evidence>
<keyword evidence="5" id="KW-0732">Signal</keyword>
<feature type="non-terminal residue" evidence="15">
    <location>
        <position position="1"/>
    </location>
</feature>
<dbReference type="SUPFAM" id="SSF74650">
    <property type="entry name" value="Galactose mutarotase-like"/>
    <property type="match status" value="2"/>
</dbReference>
<evidence type="ECO:0000256" key="4">
    <source>
        <dbReference type="ARBA" id="ARBA00012741"/>
    </source>
</evidence>
<dbReference type="Pfam" id="PF21365">
    <property type="entry name" value="Glyco_hydro_31_3rd"/>
    <property type="match status" value="2"/>
</dbReference>
<dbReference type="InterPro" id="IPR013780">
    <property type="entry name" value="Glyco_hydro_b"/>
</dbReference>
<dbReference type="InterPro" id="IPR000519">
    <property type="entry name" value="P_trefoil_dom"/>
</dbReference>
<dbReference type="GO" id="GO:0004558">
    <property type="term" value="F:alpha-1,4-glucosidase activity"/>
    <property type="evidence" value="ECO:0007669"/>
    <property type="project" value="TreeGrafter"/>
</dbReference>
<dbReference type="EC" id="3.2.1.20" evidence="4"/>
<feature type="transmembrane region" description="Helical" evidence="13">
    <location>
        <begin position="12"/>
        <end position="32"/>
    </location>
</feature>
<dbReference type="InterPro" id="IPR011013">
    <property type="entry name" value="Gal_mutarotase_sf_dom"/>
</dbReference>
<dbReference type="FunFam" id="2.60.40.1760:FF:000001">
    <property type="entry name" value="Maltase-glucoamylase, intestinal"/>
    <property type="match status" value="2"/>
</dbReference>
<dbReference type="InterPro" id="IPR048395">
    <property type="entry name" value="Glyco_hydro_31_C"/>
</dbReference>
<dbReference type="InterPro" id="IPR017957">
    <property type="entry name" value="P_trefoil_CS"/>
</dbReference>
<evidence type="ECO:0000256" key="12">
    <source>
        <dbReference type="PROSITE-ProRule" id="PRU00779"/>
    </source>
</evidence>
<comment type="caution">
    <text evidence="12">Lacks conserved residue(s) required for the propagation of feature annotation.</text>
</comment>
<evidence type="ECO:0000256" key="10">
    <source>
        <dbReference type="ARBA" id="ARBA00023295"/>
    </source>
</evidence>
<dbReference type="InterPro" id="IPR017853">
    <property type="entry name" value="GH"/>
</dbReference>
<dbReference type="Pfam" id="PF01055">
    <property type="entry name" value="Glyco_hydro_31_2nd"/>
    <property type="match status" value="2"/>
</dbReference>
<feature type="domain" description="P-type" evidence="14">
    <location>
        <begin position="934"/>
        <end position="984"/>
    </location>
</feature>
<accession>A0A7L3RYP5</accession>
<evidence type="ECO:0000313" key="16">
    <source>
        <dbReference type="Proteomes" id="UP000578766"/>
    </source>
</evidence>
<sequence length="1799" mass="204896">MGKRKFSGLETTLIVIFCMVVIICCILIGLLASGQPGVKTTGKPFPLLLLHSFKSILIVKVYILEILVIDLFFSLTEFKPKCPNILKAERIDCIPDQVATKSICTLRGCCWSPQSDTSVPWCFFSSDYGYKVDGSRRPTQAGFETTLTRLPSPSLFGNDINTVLLMEEYQTPNRFRFKITDPKTQRYEVPHEHVQSFTGSAASNLNYKVDVKQNPFGIVVTRVSNGRVLFDTTIGPLQYADQFLQLSIKLPSSNIYGVGEHVHKQYRHDVNWKTWPMFSRDIGPSGEMHNLYGVQTFFLCLEDSTGASFGVFLMNSNAMEFVVQPAPAVTYRTIGGILDFYIVLGNTPEQVVQEYLKLVGLPALPSYWSLGFQLSRWNYGSLDEVKRVVERNRAIGLPYDAQITDIDYMEEKKDFTYDKVKFRDLPNFAAYMHEYGQKYIIILDPAISTQNLVDGSPYGTYVRGESKKVWVNASDGVTALIGEVWPGETVFPDFTNPDCTSWWVEECKLFYNVVPYDGIWIDMNEVSSFVAGSKSGCAPNDLNYPPFTPSILEKLMYSKTLCMDAVQNWGKHYDVHSLYGYSMAISTQKVIETLFPGKRSFLISRSTFIGSGKHTGHWLGDNAATWDHLKWAIPGMLEFNLFGIPYIGADICGFFGDTTEELCRRWMQVGAFYPFSRNHNCEGFMPQDPAVFGADSVLVKTSKYYLNIRYTLLPYLYTLFYKAHTQGDTVVRPVLHEFYSDEVTWSVDRQFLWGPGLLISPVLDPGVDVIQAYIPDAVWYEYETGAKISVRKQWTSMYLPADKLGLHLRGGYIYPTQKPANTTFARYASKPNALHLGCNFFLYILGTIEKKTYIYYEFTVSNNVLQMNAINSNYTDPNNLKFEEIKILGAVQEITSVTVSQNNVVEKAAPTITYNPLEKVAHITGLQLELGKSYTIKWTQEPSVNGRFDCYPSPDATQEKCEQLGCLWHPATSNSNVPPCYYSSGNAYSVDKVEYTSSGLTANLTLNTAKTRADENFTTPISTLRLEVKYHLNNMLQFKIYDYQNARYEVPIPLDLPSSPTSMDNERLYEVSVQKKPFGIQVRRKNTGTVIWDSQLPTFTFSDMFIQISTRLASQYIYGFGENEHTMFRRNMSWHSWGMFTRDQPPTYHLNSYGHHPFYMALEEDGNAHGVLFLNSNAMDVTVQPTPALTYRTTGGILDFYMVLGPTPELVVQEYTALIGRPVMPPYWSLGFQLCRYGYRNDSEIAQLVEDMKRARIPHDVQYVDIDHMERQLDFTIGTRFAGLPALINRIKEQGMRFIIILDPAISGNETNYPTFSRGVQDDVFIKWPNTNDIIYSKVWPFLPNVQINESLSEQTQIKLYGAHVAFPDFFRNSTVAWWKREILEFYNNPTNASRSIKFDGLWIDMNEPAAFVNGAIGGCRNDLLNMPPYIPHLGYRSEGLAFKTPCMEGQQYLPDGTPVRHYDVHNLYGWSQTKPTLDALQNVTRERGIVITRSTYPSSGRWAGHWLGDNTAAWDQLAKSVIGIIYNIPIGSFLNFQTGADICGFFKDSEYELCLRWMQLGAFYPYSRNHNGKGTRRQDPASWNSTFEEISRNVLNIRYTLLPYLYTLMYDAHAHGSTVIRPMLHEFVQDRTTWEIYEQFLWGPALLISPVMHQNAVTVNAYLPNARWYDYYTVSHLKNYMLYVFFTVLFSQKQGTLRGVVRCEASLFLLQTCIHECTSFYSLTDAYEDGVYLLTSFTANQNVLDIKVLRHGYTDPNNLKFTEIKVLGVPTSVTQVTVSQNGGTIPSPHAVNYNSSKK</sequence>
<evidence type="ECO:0000256" key="5">
    <source>
        <dbReference type="ARBA" id="ARBA00022729"/>
    </source>
</evidence>
<evidence type="ECO:0000256" key="2">
    <source>
        <dbReference type="ARBA" id="ARBA00004308"/>
    </source>
</evidence>
<name>A0A7L3RYP5_CEPGR</name>
<evidence type="ECO:0000256" key="1">
    <source>
        <dbReference type="ARBA" id="ARBA00001657"/>
    </source>
</evidence>
<feature type="non-terminal residue" evidence="15">
    <location>
        <position position="1799"/>
    </location>
</feature>
<dbReference type="GO" id="GO:0005975">
    <property type="term" value="P:carbohydrate metabolic process"/>
    <property type="evidence" value="ECO:0007669"/>
    <property type="project" value="InterPro"/>
</dbReference>
<keyword evidence="9" id="KW-0325">Glycoprotein</keyword>
<evidence type="ECO:0000256" key="7">
    <source>
        <dbReference type="ARBA" id="ARBA00023136"/>
    </source>
</evidence>
<reference evidence="15 16" key="1">
    <citation type="submission" date="2019-09" db="EMBL/GenBank/DDBJ databases">
        <title>Bird 10,000 Genomes (B10K) Project - Family phase.</title>
        <authorList>
            <person name="Zhang G."/>
        </authorList>
    </citation>
    <scope>NUCLEOTIDE SEQUENCE [LARGE SCALE GENOMIC DNA]</scope>
    <source>
        <strain evidence="15">OUT-0020</strain>
        <tissue evidence="15">Liver</tissue>
    </source>
</reference>
<dbReference type="PROSITE" id="PS51448">
    <property type="entry name" value="P_TREFOIL_2"/>
    <property type="match status" value="2"/>
</dbReference>
<dbReference type="Proteomes" id="UP000578766">
    <property type="component" value="Unassembled WGS sequence"/>
</dbReference>
<dbReference type="SUPFAM" id="SSF51445">
    <property type="entry name" value="(Trans)glycosidases"/>
    <property type="match status" value="2"/>
</dbReference>
<evidence type="ECO:0000256" key="11">
    <source>
        <dbReference type="ARBA" id="ARBA00041343"/>
    </source>
</evidence>
<dbReference type="InterPro" id="IPR044913">
    <property type="entry name" value="P_trefoil_dom_sf"/>
</dbReference>
<dbReference type="Gene3D" id="2.60.40.1760">
    <property type="entry name" value="glycosyl hydrolase (family 31)"/>
    <property type="match status" value="2"/>
</dbReference>
<keyword evidence="6" id="KW-0378">Hydrolase</keyword>
<comment type="catalytic activity">
    <reaction evidence="1">
        <text>Hydrolysis of terminal, non-reducing (1-&gt;4)-linked alpha-D-glucose residues with release of alpha-D-glucose.</text>
        <dbReference type="EC" id="3.2.1.20"/>
    </reaction>
</comment>
<dbReference type="PROSITE" id="PS00707">
    <property type="entry name" value="GLYCOSYL_HYDROL_F31_2"/>
    <property type="match status" value="2"/>
</dbReference>
<comment type="similarity">
    <text evidence="3">Belongs to the glycosyl hydrolase 31 family.</text>
</comment>
<dbReference type="Gene3D" id="3.20.20.80">
    <property type="entry name" value="Glycosidases"/>
    <property type="match status" value="2"/>
</dbReference>
<dbReference type="Pfam" id="PF13802">
    <property type="entry name" value="Gal_mutarotas_2"/>
    <property type="match status" value="1"/>
</dbReference>
<dbReference type="InterPro" id="IPR030458">
    <property type="entry name" value="Glyco_hydro_31_AS"/>
</dbReference>
<dbReference type="InterPro" id="IPR030459">
    <property type="entry name" value="Glyco_hydro_31_CS"/>
</dbReference>
<proteinExistence type="inferred from homology"/>
<dbReference type="GO" id="GO:0030246">
    <property type="term" value="F:carbohydrate binding"/>
    <property type="evidence" value="ECO:0007669"/>
    <property type="project" value="InterPro"/>
</dbReference>
<dbReference type="FunFam" id="3.20.20.80:FF:000016">
    <property type="entry name" value="Maltase-glucoamylase, intestinal"/>
    <property type="match status" value="2"/>
</dbReference>